<protein>
    <submittedName>
        <fullName evidence="2">COP23 domain-containing protein</fullName>
    </submittedName>
</protein>
<dbReference type="RefSeq" id="WP_283765876.1">
    <property type="nucleotide sequence ID" value="NZ_JAQOSO010000023.1"/>
</dbReference>
<dbReference type="Pfam" id="PF14218">
    <property type="entry name" value="COP23"/>
    <property type="match status" value="1"/>
</dbReference>
<accession>A0ABT7B2X2</accession>
<evidence type="ECO:0000313" key="2">
    <source>
        <dbReference type="EMBL" id="MDJ1173520.1"/>
    </source>
</evidence>
<dbReference type="EMBL" id="JAQOSO010000023">
    <property type="protein sequence ID" value="MDJ1173520.1"/>
    <property type="molecule type" value="Genomic_DNA"/>
</dbReference>
<comment type="caution">
    <text evidence="2">The sequence shown here is derived from an EMBL/GenBank/DDBJ whole genome shotgun (WGS) entry which is preliminary data.</text>
</comment>
<organism evidence="2 3">
    <name type="scientific">Roseofilum capinflatum BLCC-M114</name>
    <dbReference type="NCBI Taxonomy" id="3022440"/>
    <lineage>
        <taxon>Bacteria</taxon>
        <taxon>Bacillati</taxon>
        <taxon>Cyanobacteriota</taxon>
        <taxon>Cyanophyceae</taxon>
        <taxon>Desertifilales</taxon>
        <taxon>Desertifilaceae</taxon>
        <taxon>Roseofilum</taxon>
        <taxon>Roseofilum capinflatum</taxon>
    </lineage>
</organism>
<sequence>MKLKSTVTALMLSLLAVGATAQIKTNKAQTFACGASRDGIPTTLALVPRGNIPIIRWVSEYFTPFGYDPQTRCEQVSNRLQTYQEQGIANFITTGIQDGLDVICVSSVLGGPCTGLLFTLQPGESASRVIQDLFDVGQYGLNPLLQGSNTDQVYIDLNQLLQESPTDTDSVKPL</sequence>
<evidence type="ECO:0000313" key="3">
    <source>
        <dbReference type="Proteomes" id="UP001235849"/>
    </source>
</evidence>
<keyword evidence="3" id="KW-1185">Reference proteome</keyword>
<evidence type="ECO:0000256" key="1">
    <source>
        <dbReference type="SAM" id="SignalP"/>
    </source>
</evidence>
<gene>
    <name evidence="2" type="ORF">PMG25_05375</name>
</gene>
<feature type="signal peptide" evidence="1">
    <location>
        <begin position="1"/>
        <end position="21"/>
    </location>
</feature>
<dbReference type="Proteomes" id="UP001235849">
    <property type="component" value="Unassembled WGS sequence"/>
</dbReference>
<feature type="chain" id="PRO_5046115770" evidence="1">
    <location>
        <begin position="22"/>
        <end position="174"/>
    </location>
</feature>
<keyword evidence="1" id="KW-0732">Signal</keyword>
<dbReference type="InterPro" id="IPR025478">
    <property type="entry name" value="COP23"/>
</dbReference>
<proteinExistence type="predicted"/>
<reference evidence="2 3" key="1">
    <citation type="submission" date="2023-01" db="EMBL/GenBank/DDBJ databases">
        <title>Novel diversity within Roseofilum (Cyanobacteria; Desertifilaceae) from marine benthic mats with descriptions of four novel species.</title>
        <authorList>
            <person name="Wang Y."/>
            <person name="Berthold D.E."/>
            <person name="Hu J."/>
            <person name="Lefler F.W."/>
            <person name="Laughinghouse H.D. IV."/>
        </authorList>
    </citation>
    <scope>NUCLEOTIDE SEQUENCE [LARGE SCALE GENOMIC DNA]</scope>
    <source>
        <strain evidence="2 3">BLCC-M114</strain>
    </source>
</reference>
<name>A0ABT7B2X2_9CYAN</name>